<name>A0A0H4PZU2_9BACT</name>
<gene>
    <name evidence="1" type="ORF">CA2015_4592</name>
</gene>
<dbReference type="RefSeq" id="WP_048643977.1">
    <property type="nucleotide sequence ID" value="NZ_CP012040.1"/>
</dbReference>
<keyword evidence="2" id="KW-1185">Reference proteome</keyword>
<evidence type="ECO:0000313" key="2">
    <source>
        <dbReference type="Proteomes" id="UP000036520"/>
    </source>
</evidence>
<evidence type="ECO:0000313" key="1">
    <source>
        <dbReference type="EMBL" id="AKP53927.1"/>
    </source>
</evidence>
<dbReference type="Pfam" id="PF11625">
    <property type="entry name" value="DUF3253"/>
    <property type="match status" value="1"/>
</dbReference>
<dbReference type="Proteomes" id="UP000036520">
    <property type="component" value="Chromosome"/>
</dbReference>
<dbReference type="InterPro" id="IPR021660">
    <property type="entry name" value="DUF3253"/>
</dbReference>
<protein>
    <submittedName>
        <fullName evidence="1">Uncharacterized protein</fullName>
    </submittedName>
</protein>
<sequence>MNYLDKGILVLATMEMAKRKKEMSFCPTEVVKWIFPSNWESFMDDENRAVAWLHEKGLITLENEGITPHLGNTDGVIKIKLGKIS</sequence>
<dbReference type="STRING" id="320787.CA2015_4592"/>
<dbReference type="Gene3D" id="1.10.10.10">
    <property type="entry name" value="Winged helix-like DNA-binding domain superfamily/Winged helix DNA-binding domain"/>
    <property type="match status" value="1"/>
</dbReference>
<accession>A0A0H4PZU2</accession>
<dbReference type="KEGG" id="camu:CA2015_4592"/>
<dbReference type="InterPro" id="IPR036390">
    <property type="entry name" value="WH_DNA-bd_sf"/>
</dbReference>
<dbReference type="AlphaFoldDB" id="A0A0H4PZU2"/>
<dbReference type="SUPFAM" id="SSF46785">
    <property type="entry name" value="Winged helix' DNA-binding domain"/>
    <property type="match status" value="1"/>
</dbReference>
<dbReference type="InterPro" id="IPR036388">
    <property type="entry name" value="WH-like_DNA-bd_sf"/>
</dbReference>
<reference evidence="1 2" key="1">
    <citation type="submission" date="2015-07" db="EMBL/GenBank/DDBJ databases">
        <authorList>
            <person name="Kim K.M."/>
        </authorList>
    </citation>
    <scope>NUCLEOTIDE SEQUENCE [LARGE SCALE GENOMIC DNA]</scope>
    <source>
        <strain evidence="1 2">KCTC 12363</strain>
    </source>
</reference>
<proteinExistence type="predicted"/>
<organism evidence="1 2">
    <name type="scientific">Cyclobacterium amurskyense</name>
    <dbReference type="NCBI Taxonomy" id="320787"/>
    <lineage>
        <taxon>Bacteria</taxon>
        <taxon>Pseudomonadati</taxon>
        <taxon>Bacteroidota</taxon>
        <taxon>Cytophagia</taxon>
        <taxon>Cytophagales</taxon>
        <taxon>Cyclobacteriaceae</taxon>
        <taxon>Cyclobacterium</taxon>
    </lineage>
</organism>
<dbReference type="OrthoDB" id="711646at2"/>
<dbReference type="EMBL" id="CP012040">
    <property type="protein sequence ID" value="AKP53927.1"/>
    <property type="molecule type" value="Genomic_DNA"/>
</dbReference>